<proteinExistence type="predicted"/>
<gene>
    <name evidence="1" type="ORF">B0H17DRAFT_1148716</name>
</gene>
<organism evidence="1 2">
    <name type="scientific">Mycena rosella</name>
    <name type="common">Pink bonnet</name>
    <name type="synonym">Agaricus rosellus</name>
    <dbReference type="NCBI Taxonomy" id="1033263"/>
    <lineage>
        <taxon>Eukaryota</taxon>
        <taxon>Fungi</taxon>
        <taxon>Dikarya</taxon>
        <taxon>Basidiomycota</taxon>
        <taxon>Agaricomycotina</taxon>
        <taxon>Agaricomycetes</taxon>
        <taxon>Agaricomycetidae</taxon>
        <taxon>Agaricales</taxon>
        <taxon>Marasmiineae</taxon>
        <taxon>Mycenaceae</taxon>
        <taxon>Mycena</taxon>
    </lineage>
</organism>
<evidence type="ECO:0000313" key="2">
    <source>
        <dbReference type="Proteomes" id="UP001221757"/>
    </source>
</evidence>
<sequence length="223" mass="25251">MNKAEDVERTICVVPESVEEKERKHGAVYTMCLLSVVATIFGVGNPQMSENTVKLEGSQKLYAEELAERQRIDAEEFELKQEVLTLGPQGPISKAAREWLQRNAPAVLSEAESAPDLVTPAEIAARVQKLLELRAAGREKAAALKRERQAQFRRDKVRDFLLFSEWNKAKYGDSREKKIEQRIEWTRNLSSAWEQGVDGWREVWTIPSDDETDEESSVTTGSS</sequence>
<keyword evidence="2" id="KW-1185">Reference proteome</keyword>
<comment type="caution">
    <text evidence="1">The sequence shown here is derived from an EMBL/GenBank/DDBJ whole genome shotgun (WGS) entry which is preliminary data.</text>
</comment>
<reference evidence="1" key="1">
    <citation type="submission" date="2023-03" db="EMBL/GenBank/DDBJ databases">
        <title>Massive genome expansion in bonnet fungi (Mycena s.s.) driven by repeated elements and novel gene families across ecological guilds.</title>
        <authorList>
            <consortium name="Lawrence Berkeley National Laboratory"/>
            <person name="Harder C.B."/>
            <person name="Miyauchi S."/>
            <person name="Viragh M."/>
            <person name="Kuo A."/>
            <person name="Thoen E."/>
            <person name="Andreopoulos B."/>
            <person name="Lu D."/>
            <person name="Skrede I."/>
            <person name="Drula E."/>
            <person name="Henrissat B."/>
            <person name="Morin E."/>
            <person name="Kohler A."/>
            <person name="Barry K."/>
            <person name="LaButti K."/>
            <person name="Morin E."/>
            <person name="Salamov A."/>
            <person name="Lipzen A."/>
            <person name="Mereny Z."/>
            <person name="Hegedus B."/>
            <person name="Baldrian P."/>
            <person name="Stursova M."/>
            <person name="Weitz H."/>
            <person name="Taylor A."/>
            <person name="Grigoriev I.V."/>
            <person name="Nagy L.G."/>
            <person name="Martin F."/>
            <person name="Kauserud H."/>
        </authorList>
    </citation>
    <scope>NUCLEOTIDE SEQUENCE</scope>
    <source>
        <strain evidence="1">CBHHK067</strain>
    </source>
</reference>
<name>A0AAD7C9D9_MYCRO</name>
<accession>A0AAD7C9D9</accession>
<dbReference type="EMBL" id="JARKIE010000413">
    <property type="protein sequence ID" value="KAJ7642866.1"/>
    <property type="molecule type" value="Genomic_DNA"/>
</dbReference>
<evidence type="ECO:0000313" key="1">
    <source>
        <dbReference type="EMBL" id="KAJ7642866.1"/>
    </source>
</evidence>
<protein>
    <submittedName>
        <fullName evidence="1">Uncharacterized protein</fullName>
    </submittedName>
</protein>
<dbReference type="Proteomes" id="UP001221757">
    <property type="component" value="Unassembled WGS sequence"/>
</dbReference>
<dbReference type="AlphaFoldDB" id="A0AAD7C9D9"/>